<evidence type="ECO:0000256" key="4">
    <source>
        <dbReference type="ARBA" id="ARBA00022598"/>
    </source>
</evidence>
<dbReference type="InterPro" id="IPR009080">
    <property type="entry name" value="tRNAsynth_Ia_anticodon-bd"/>
</dbReference>
<sequence>MINIKLIENILQEILVETVSKLYGKENAEKLFIQETNNPTFGDYQTNYAMINAKVFKKNPRLIAQEIVDNLEKNDVIEKVEIAGPGFINIFLKKSFIENYVLSTGKEKIDFNRDISGDIVIDYSSPNIAKPMHIGHLRSTVIGDAIKRIYTFVGYNVIGDNHLGDWGTQFGKLIVAYERWLDKENYEKNPINELERIYVEFEKKSAENPELLDIARAELKKLQDGDEKNRKLWKEFIDVSMSEYNKIYDRMYIKFDTYYGESFYHDKMGKIIELLKEKNIAEKDQGALVVKFPEESHIPVALVQKSDGAFLYTTSDLACIDFRRKKYNVDRLIYVTDDRQQLHFKQVFAITDMLGWDVKKEHVYFGLMRFADGVFSTRKGNVIKLQDLLDRAKEKVLDILKERNPNDENIDEKAEIIAIGAVKYGDLSQNRTSEVIFDWNKTLSFNANSSVYLQYTYARIQSIFRKANIDKLSNNLSLTTEAEEKLAKTLIKFPEAVLRAADAYKPNLLTDYLFDLAQTFNSFYSSTPILKSTDIELNSRLILCEKTAHILKEGLNLLGIKVLNEM</sequence>
<dbReference type="PANTHER" id="PTHR11956:SF5">
    <property type="entry name" value="ARGININE--TRNA LIGASE, CYTOPLASMIC"/>
    <property type="match status" value="1"/>
</dbReference>
<comment type="similarity">
    <text evidence="2 10 11">Belongs to the class-I aminoacyl-tRNA synthetase family.</text>
</comment>
<dbReference type="Pfam" id="PF00750">
    <property type="entry name" value="tRNA-synt_1d"/>
    <property type="match status" value="1"/>
</dbReference>
<dbReference type="GO" id="GO:0005524">
    <property type="term" value="F:ATP binding"/>
    <property type="evidence" value="ECO:0007669"/>
    <property type="project" value="UniProtKB-UniRule"/>
</dbReference>
<feature type="domain" description="DALR anticodon binding" evidence="12">
    <location>
        <begin position="453"/>
        <end position="566"/>
    </location>
</feature>
<dbReference type="EC" id="6.1.1.19" evidence="10"/>
<comment type="subunit">
    <text evidence="10">Monomer.</text>
</comment>
<keyword evidence="6 10" id="KW-0067">ATP-binding</keyword>
<dbReference type="SUPFAM" id="SSF52374">
    <property type="entry name" value="Nucleotidylyl transferase"/>
    <property type="match status" value="1"/>
</dbReference>
<dbReference type="SMART" id="SM00836">
    <property type="entry name" value="DALR_1"/>
    <property type="match status" value="1"/>
</dbReference>
<evidence type="ECO:0000313" key="14">
    <source>
        <dbReference type="EMBL" id="BBE31781.1"/>
    </source>
</evidence>
<dbReference type="KEGG" id="ocy:OSSY52_19220"/>
<dbReference type="Gene3D" id="3.30.1360.70">
    <property type="entry name" value="Arginyl tRNA synthetase N-terminal domain"/>
    <property type="match status" value="1"/>
</dbReference>
<dbReference type="SMART" id="SM01016">
    <property type="entry name" value="Arg_tRNA_synt_N"/>
    <property type="match status" value="1"/>
</dbReference>
<gene>
    <name evidence="10 14" type="primary">argS</name>
    <name evidence="14" type="ORF">OSSY52_19220</name>
</gene>
<dbReference type="GO" id="GO:0004814">
    <property type="term" value="F:arginine-tRNA ligase activity"/>
    <property type="evidence" value="ECO:0007669"/>
    <property type="project" value="UniProtKB-UniRule"/>
</dbReference>
<comment type="catalytic activity">
    <reaction evidence="9 10">
        <text>tRNA(Arg) + L-arginine + ATP = L-arginyl-tRNA(Arg) + AMP + diphosphate</text>
        <dbReference type="Rhea" id="RHEA:20301"/>
        <dbReference type="Rhea" id="RHEA-COMP:9658"/>
        <dbReference type="Rhea" id="RHEA-COMP:9673"/>
        <dbReference type="ChEBI" id="CHEBI:30616"/>
        <dbReference type="ChEBI" id="CHEBI:32682"/>
        <dbReference type="ChEBI" id="CHEBI:33019"/>
        <dbReference type="ChEBI" id="CHEBI:78442"/>
        <dbReference type="ChEBI" id="CHEBI:78513"/>
        <dbReference type="ChEBI" id="CHEBI:456215"/>
        <dbReference type="EC" id="6.1.1.19"/>
    </reaction>
</comment>
<keyword evidence="7 10" id="KW-0648">Protein biosynthesis</keyword>
<name>A0A7G1G5U2_9BACT</name>
<dbReference type="InterPro" id="IPR001278">
    <property type="entry name" value="Arg-tRNA-ligase"/>
</dbReference>
<comment type="subcellular location">
    <subcellularLocation>
        <location evidence="1 10">Cytoplasm</location>
    </subcellularLocation>
</comment>
<dbReference type="Pfam" id="PF05746">
    <property type="entry name" value="DALR_1"/>
    <property type="match status" value="1"/>
</dbReference>
<dbReference type="GO" id="GO:0005737">
    <property type="term" value="C:cytoplasm"/>
    <property type="evidence" value="ECO:0007669"/>
    <property type="project" value="UniProtKB-SubCell"/>
</dbReference>
<dbReference type="SUPFAM" id="SSF55190">
    <property type="entry name" value="Arginyl-tRNA synthetase (ArgRS), N-terminal 'additional' domain"/>
    <property type="match status" value="1"/>
</dbReference>
<feature type="domain" description="Arginyl tRNA synthetase N-terminal" evidence="13">
    <location>
        <begin position="9"/>
        <end position="92"/>
    </location>
</feature>
<dbReference type="CDD" id="cd00671">
    <property type="entry name" value="ArgRS_core"/>
    <property type="match status" value="1"/>
</dbReference>
<keyword evidence="4 10" id="KW-0436">Ligase</keyword>
<dbReference type="Gene3D" id="1.10.730.10">
    <property type="entry name" value="Isoleucyl-tRNA Synthetase, Domain 1"/>
    <property type="match status" value="1"/>
</dbReference>
<dbReference type="InterPro" id="IPR005148">
    <property type="entry name" value="Arg-tRNA-synth_N"/>
</dbReference>
<dbReference type="InterPro" id="IPR035684">
    <property type="entry name" value="ArgRS_core"/>
</dbReference>
<evidence type="ECO:0000256" key="7">
    <source>
        <dbReference type="ARBA" id="ARBA00022917"/>
    </source>
</evidence>
<dbReference type="FunFam" id="3.30.1360.70:FF:000002">
    <property type="entry name" value="arginine--tRNA ligase, cytoplasmic"/>
    <property type="match status" value="1"/>
</dbReference>
<protein>
    <recommendedName>
        <fullName evidence="10">Arginine--tRNA ligase</fullName>
        <ecNumber evidence="10">6.1.1.19</ecNumber>
    </recommendedName>
    <alternativeName>
        <fullName evidence="10">Arginyl-tRNA synthetase</fullName>
        <shortName evidence="10">ArgRS</shortName>
    </alternativeName>
</protein>
<organism evidence="14 15">
    <name type="scientific">Tepiditoga spiralis</name>
    <dbReference type="NCBI Taxonomy" id="2108365"/>
    <lineage>
        <taxon>Bacteria</taxon>
        <taxon>Thermotogati</taxon>
        <taxon>Thermotogota</taxon>
        <taxon>Thermotogae</taxon>
        <taxon>Petrotogales</taxon>
        <taxon>Petrotogaceae</taxon>
        <taxon>Tepiditoga</taxon>
    </lineage>
</organism>
<dbReference type="Pfam" id="PF03485">
    <property type="entry name" value="Arg_tRNA_synt_N"/>
    <property type="match status" value="1"/>
</dbReference>
<dbReference type="PROSITE" id="PS00178">
    <property type="entry name" value="AA_TRNA_LIGASE_I"/>
    <property type="match status" value="1"/>
</dbReference>
<reference evidence="14 15" key="1">
    <citation type="submission" date="2018-06" db="EMBL/GenBank/DDBJ databases">
        <title>Genome sequencing of Oceanotoga sp. sy52.</title>
        <authorList>
            <person name="Mori K."/>
        </authorList>
    </citation>
    <scope>NUCLEOTIDE SEQUENCE [LARGE SCALE GENOMIC DNA]</scope>
    <source>
        <strain evidence="15">sy52</strain>
    </source>
</reference>
<evidence type="ECO:0000256" key="8">
    <source>
        <dbReference type="ARBA" id="ARBA00023146"/>
    </source>
</evidence>
<proteinExistence type="inferred from homology"/>
<dbReference type="InterPro" id="IPR001412">
    <property type="entry name" value="aa-tRNA-synth_I_CS"/>
</dbReference>
<dbReference type="FunCoup" id="A0A7G1G5U2">
    <property type="interactions" value="358"/>
</dbReference>
<evidence type="ECO:0000256" key="10">
    <source>
        <dbReference type="HAMAP-Rule" id="MF_00123"/>
    </source>
</evidence>
<dbReference type="Proteomes" id="UP000516361">
    <property type="component" value="Chromosome"/>
</dbReference>
<keyword evidence="15" id="KW-1185">Reference proteome</keyword>
<evidence type="ECO:0000259" key="13">
    <source>
        <dbReference type="SMART" id="SM01016"/>
    </source>
</evidence>
<dbReference type="InParanoid" id="A0A7G1G5U2"/>
<evidence type="ECO:0000256" key="9">
    <source>
        <dbReference type="ARBA" id="ARBA00049339"/>
    </source>
</evidence>
<dbReference type="NCBIfam" id="TIGR00456">
    <property type="entry name" value="argS"/>
    <property type="match status" value="1"/>
</dbReference>
<evidence type="ECO:0000313" key="15">
    <source>
        <dbReference type="Proteomes" id="UP000516361"/>
    </source>
</evidence>
<dbReference type="AlphaFoldDB" id="A0A7G1G5U2"/>
<evidence type="ECO:0000256" key="5">
    <source>
        <dbReference type="ARBA" id="ARBA00022741"/>
    </source>
</evidence>
<evidence type="ECO:0000256" key="2">
    <source>
        <dbReference type="ARBA" id="ARBA00005594"/>
    </source>
</evidence>
<dbReference type="EMBL" id="AP018712">
    <property type="protein sequence ID" value="BBE31781.1"/>
    <property type="molecule type" value="Genomic_DNA"/>
</dbReference>
<evidence type="ECO:0000256" key="6">
    <source>
        <dbReference type="ARBA" id="ARBA00022840"/>
    </source>
</evidence>
<keyword evidence="5 10" id="KW-0547">Nucleotide-binding</keyword>
<keyword evidence="3 10" id="KW-0963">Cytoplasm</keyword>
<dbReference type="PRINTS" id="PR01038">
    <property type="entry name" value="TRNASYNTHARG"/>
</dbReference>
<dbReference type="InterPro" id="IPR036695">
    <property type="entry name" value="Arg-tRNA-synth_N_sf"/>
</dbReference>
<dbReference type="InterPro" id="IPR014729">
    <property type="entry name" value="Rossmann-like_a/b/a_fold"/>
</dbReference>
<evidence type="ECO:0000256" key="1">
    <source>
        <dbReference type="ARBA" id="ARBA00004496"/>
    </source>
</evidence>
<dbReference type="GO" id="GO:0006420">
    <property type="term" value="P:arginyl-tRNA aminoacylation"/>
    <property type="evidence" value="ECO:0007669"/>
    <property type="project" value="UniProtKB-UniRule"/>
</dbReference>
<keyword evidence="8 10" id="KW-0030">Aminoacyl-tRNA synthetase</keyword>
<evidence type="ECO:0000256" key="3">
    <source>
        <dbReference type="ARBA" id="ARBA00022490"/>
    </source>
</evidence>
<evidence type="ECO:0000259" key="12">
    <source>
        <dbReference type="SMART" id="SM00836"/>
    </source>
</evidence>
<dbReference type="SUPFAM" id="SSF47323">
    <property type="entry name" value="Anticodon-binding domain of a subclass of class I aminoacyl-tRNA synthetases"/>
    <property type="match status" value="1"/>
</dbReference>
<accession>A0A7G1G5U2</accession>
<dbReference type="FunFam" id="1.10.730.10:FF:000008">
    <property type="entry name" value="Arginine--tRNA ligase"/>
    <property type="match status" value="1"/>
</dbReference>
<dbReference type="CDD" id="cd07956">
    <property type="entry name" value="Anticodon_Ia_Arg"/>
    <property type="match status" value="1"/>
</dbReference>
<evidence type="ECO:0000256" key="11">
    <source>
        <dbReference type="RuleBase" id="RU363038"/>
    </source>
</evidence>
<dbReference type="FunFam" id="3.40.50.620:FF:000116">
    <property type="entry name" value="Arginine--tRNA ligase"/>
    <property type="match status" value="1"/>
</dbReference>
<dbReference type="InterPro" id="IPR008909">
    <property type="entry name" value="DALR_anticod-bd"/>
</dbReference>
<dbReference type="PANTHER" id="PTHR11956">
    <property type="entry name" value="ARGINYL-TRNA SYNTHETASE"/>
    <property type="match status" value="1"/>
</dbReference>
<feature type="short sequence motif" description="'HIGH' region" evidence="10">
    <location>
        <begin position="126"/>
        <end position="136"/>
    </location>
</feature>
<dbReference type="HAMAP" id="MF_00123">
    <property type="entry name" value="Arg_tRNA_synth"/>
    <property type="match status" value="1"/>
</dbReference>
<dbReference type="Gene3D" id="3.40.50.620">
    <property type="entry name" value="HUPs"/>
    <property type="match status" value="1"/>
</dbReference>